<protein>
    <submittedName>
        <fullName evidence="15">Potassium transporter Kup</fullName>
    </submittedName>
</protein>
<feature type="transmembrane region" description="Helical" evidence="12">
    <location>
        <begin position="314"/>
        <end position="332"/>
    </location>
</feature>
<comment type="subcellular location">
    <subcellularLocation>
        <location evidence="1">Membrane</location>
        <topology evidence="1">Multi-pass membrane protein</topology>
    </subcellularLocation>
</comment>
<feature type="transmembrane region" description="Helical" evidence="12">
    <location>
        <begin position="254"/>
        <end position="281"/>
    </location>
</feature>
<keyword evidence="7" id="KW-0769">Symport</keyword>
<feature type="transmembrane region" description="Helical" evidence="12">
    <location>
        <begin position="178"/>
        <end position="202"/>
    </location>
</feature>
<dbReference type="GO" id="GO:0015079">
    <property type="term" value="F:potassium ion transmembrane transporter activity"/>
    <property type="evidence" value="ECO:0007669"/>
    <property type="project" value="InterPro"/>
</dbReference>
<keyword evidence="10" id="KW-0406">Ion transport</keyword>
<comment type="caution">
    <text evidence="15">The sequence shown here is derived from an EMBL/GenBank/DDBJ whole genome shotgun (WGS) entry which is preliminary data.</text>
</comment>
<feature type="transmembrane region" description="Helical" evidence="12">
    <location>
        <begin position="64"/>
        <end position="83"/>
    </location>
</feature>
<dbReference type="Pfam" id="PF22776">
    <property type="entry name" value="K_trans_C"/>
    <property type="match status" value="1"/>
</dbReference>
<feature type="transmembrane region" description="Helical" evidence="12">
    <location>
        <begin position="103"/>
        <end position="125"/>
    </location>
</feature>
<accession>A0A2W4ZAX9</accession>
<feature type="transmembrane region" description="Helical" evidence="12">
    <location>
        <begin position="364"/>
        <end position="381"/>
    </location>
</feature>
<keyword evidence="5" id="KW-0633">Potassium transport</keyword>
<gene>
    <name evidence="15" type="primary">trkD</name>
    <name evidence="15" type="ORF">DI626_11555</name>
</gene>
<dbReference type="PANTHER" id="PTHR30540">
    <property type="entry name" value="OSMOTIC STRESS POTASSIUM TRANSPORTER"/>
    <property type="match status" value="1"/>
</dbReference>
<dbReference type="InterPro" id="IPR003855">
    <property type="entry name" value="K+_transporter"/>
</dbReference>
<feature type="domain" description="K+ potassium transporter C-terminal" evidence="14">
    <location>
        <begin position="444"/>
        <end position="589"/>
    </location>
</feature>
<organism evidence="15 16">
    <name type="scientific">Micavibrio aeruginosavorus</name>
    <dbReference type="NCBI Taxonomy" id="349221"/>
    <lineage>
        <taxon>Bacteria</taxon>
        <taxon>Pseudomonadati</taxon>
        <taxon>Bdellovibrionota</taxon>
        <taxon>Bdellovibrionia</taxon>
        <taxon>Bdellovibrionales</taxon>
        <taxon>Pseudobdellovibrionaceae</taxon>
        <taxon>Micavibrio</taxon>
    </lineage>
</organism>
<evidence type="ECO:0000313" key="16">
    <source>
        <dbReference type="Proteomes" id="UP000249557"/>
    </source>
</evidence>
<evidence type="ECO:0000259" key="13">
    <source>
        <dbReference type="Pfam" id="PF02705"/>
    </source>
</evidence>
<evidence type="ECO:0000256" key="9">
    <source>
        <dbReference type="ARBA" id="ARBA00022989"/>
    </source>
</evidence>
<evidence type="ECO:0000256" key="5">
    <source>
        <dbReference type="ARBA" id="ARBA00022538"/>
    </source>
</evidence>
<keyword evidence="6 12" id="KW-0812">Transmembrane</keyword>
<dbReference type="Proteomes" id="UP000249557">
    <property type="component" value="Unassembled WGS sequence"/>
</dbReference>
<dbReference type="InterPro" id="IPR023051">
    <property type="entry name" value="Kup"/>
</dbReference>
<feature type="transmembrane region" description="Helical" evidence="12">
    <location>
        <begin position="338"/>
        <end position="357"/>
    </location>
</feature>
<feature type="transmembrane region" description="Helical" evidence="12">
    <location>
        <begin position="137"/>
        <end position="158"/>
    </location>
</feature>
<name>A0A2W4ZAX9_9BACT</name>
<dbReference type="HAMAP" id="MF_01522">
    <property type="entry name" value="Kup"/>
    <property type="match status" value="1"/>
</dbReference>
<dbReference type="GO" id="GO:0016020">
    <property type="term" value="C:membrane"/>
    <property type="evidence" value="ECO:0007669"/>
    <property type="project" value="UniProtKB-SubCell"/>
</dbReference>
<dbReference type="InterPro" id="IPR053952">
    <property type="entry name" value="K_trans_C"/>
</dbReference>
<feature type="domain" description="K+ potassium transporter integral membrane" evidence="13">
    <location>
        <begin position="5"/>
        <end position="431"/>
    </location>
</feature>
<dbReference type="Pfam" id="PF02705">
    <property type="entry name" value="K_trans"/>
    <property type="match status" value="1"/>
</dbReference>
<keyword evidence="11 12" id="KW-0472">Membrane</keyword>
<keyword evidence="8" id="KW-0630">Potassium</keyword>
<evidence type="ECO:0000256" key="3">
    <source>
        <dbReference type="ARBA" id="ARBA00022448"/>
    </source>
</evidence>
<dbReference type="InterPro" id="IPR053951">
    <property type="entry name" value="K_trans_N"/>
</dbReference>
<evidence type="ECO:0000256" key="4">
    <source>
        <dbReference type="ARBA" id="ARBA00022475"/>
    </source>
</evidence>
<keyword evidence="4" id="KW-1003">Cell membrane</keyword>
<evidence type="ECO:0000259" key="14">
    <source>
        <dbReference type="Pfam" id="PF22776"/>
    </source>
</evidence>
<dbReference type="EMBL" id="QFNK01000354">
    <property type="protein sequence ID" value="PZO79460.1"/>
    <property type="molecule type" value="Genomic_DNA"/>
</dbReference>
<sequence>AFREAAHHIAEDGMENIEILGILSLILWSLTIVVTIKYVLFLLNADNRGEGGILSLMALTQKTIGKKMGIVFFAGVAGAALFYGDAAITPAISVMSAIDGTKLITPAFGDYVLPISMAIIIGIFMMQRHGTEAVSKLFGPVMIVWFLTLGLGGLNWIIQNPIVLTSLNPYYAVHFLTSHGFLSFVVLGSVFLAVTGAEALYADLGHFGKKPVQIAWLYMVFPCLTLNYLGQGALLMKTPAALDNPFFLLFPEWALVPMVIFATIATIIASQAVITGAFSLARQAMQLGLLPRLEIRHTSAKQEGQIYMPKVNNILLYSVLFLCLVFGSSSALAAAYGIAITGTMLMTSVIIVAYLAFVRRKGYMLALAFVIPFAIIELAFFSSNMVKFIDGGFVPLVFGLYFILLMITWVKGTKYLVEKARSQAISTQDLAEMIERTPPHIAQGTAIFLTSDPYHAPETLMQNIKHNQVIHERNFILTISVEQVPRIPIEQRVEITPLCSRLTRIVIYFGFMETPNVPAALYRARALGHDIDVENASFFLGHRKIIPDSRSGLPAWQDDIYVALTKTAIDATDFYRIPTSQVVEIGTRQVI</sequence>
<feature type="transmembrane region" description="Helical" evidence="12">
    <location>
        <begin position="393"/>
        <end position="410"/>
    </location>
</feature>
<evidence type="ECO:0000256" key="6">
    <source>
        <dbReference type="ARBA" id="ARBA00022692"/>
    </source>
</evidence>
<evidence type="ECO:0000256" key="10">
    <source>
        <dbReference type="ARBA" id="ARBA00023065"/>
    </source>
</evidence>
<proteinExistence type="inferred from homology"/>
<reference evidence="15 16" key="1">
    <citation type="submission" date="2017-08" db="EMBL/GenBank/DDBJ databases">
        <title>Infants hospitalized years apart are colonized by the same room-sourced microbial strains.</title>
        <authorList>
            <person name="Brooks B."/>
            <person name="Olm M.R."/>
            <person name="Firek B.A."/>
            <person name="Baker R."/>
            <person name="Thomas B.C."/>
            <person name="Morowitz M.J."/>
            <person name="Banfield J.F."/>
        </authorList>
    </citation>
    <scope>NUCLEOTIDE SEQUENCE [LARGE SCALE GENOMIC DNA]</scope>
    <source>
        <strain evidence="15">S2_018_000_R2_104</strain>
    </source>
</reference>
<dbReference type="PANTHER" id="PTHR30540:SF79">
    <property type="entry name" value="LOW AFFINITY POTASSIUM TRANSPORT SYSTEM PROTEIN KUP"/>
    <property type="match status" value="1"/>
</dbReference>
<evidence type="ECO:0000313" key="15">
    <source>
        <dbReference type="EMBL" id="PZO79460.1"/>
    </source>
</evidence>
<keyword evidence="3" id="KW-0813">Transport</keyword>
<evidence type="ECO:0000256" key="2">
    <source>
        <dbReference type="ARBA" id="ARBA00007019"/>
    </source>
</evidence>
<feature type="non-terminal residue" evidence="15">
    <location>
        <position position="1"/>
    </location>
</feature>
<evidence type="ECO:0000256" key="8">
    <source>
        <dbReference type="ARBA" id="ARBA00022958"/>
    </source>
</evidence>
<comment type="similarity">
    <text evidence="2">Belongs to the HAK/KUP transporter (TC 2.A.72) family.</text>
</comment>
<feature type="transmembrane region" description="Helical" evidence="12">
    <location>
        <begin position="214"/>
        <end position="234"/>
    </location>
</feature>
<dbReference type="GO" id="GO:0015293">
    <property type="term" value="F:symporter activity"/>
    <property type="evidence" value="ECO:0007669"/>
    <property type="project" value="UniProtKB-KW"/>
</dbReference>
<evidence type="ECO:0000256" key="11">
    <source>
        <dbReference type="ARBA" id="ARBA00023136"/>
    </source>
</evidence>
<keyword evidence="9 12" id="KW-1133">Transmembrane helix</keyword>
<dbReference type="AlphaFoldDB" id="A0A2W4ZAX9"/>
<evidence type="ECO:0000256" key="1">
    <source>
        <dbReference type="ARBA" id="ARBA00004141"/>
    </source>
</evidence>
<evidence type="ECO:0000256" key="7">
    <source>
        <dbReference type="ARBA" id="ARBA00022847"/>
    </source>
</evidence>
<feature type="transmembrane region" description="Helical" evidence="12">
    <location>
        <begin position="19"/>
        <end position="43"/>
    </location>
</feature>
<evidence type="ECO:0000256" key="12">
    <source>
        <dbReference type="SAM" id="Phobius"/>
    </source>
</evidence>